<dbReference type="CDD" id="cd04301">
    <property type="entry name" value="NAT_SF"/>
    <property type="match status" value="1"/>
</dbReference>
<keyword evidence="2" id="KW-0808">Transferase</keyword>
<evidence type="ECO:0000313" key="3">
    <source>
        <dbReference type="Proteomes" id="UP001342826"/>
    </source>
</evidence>
<dbReference type="Pfam" id="PF13673">
    <property type="entry name" value="Acetyltransf_10"/>
    <property type="match status" value="1"/>
</dbReference>
<feature type="domain" description="N-acetyltransferase" evidence="1">
    <location>
        <begin position="1"/>
        <end position="140"/>
    </location>
</feature>
<comment type="caution">
    <text evidence="2">The sequence shown here is derived from an EMBL/GenBank/DDBJ whole genome shotgun (WGS) entry which is preliminary data.</text>
</comment>
<organism evidence="2 3">
    <name type="scientific">Metabacillus fastidiosus</name>
    <dbReference type="NCBI Taxonomy" id="1458"/>
    <lineage>
        <taxon>Bacteria</taxon>
        <taxon>Bacillati</taxon>
        <taxon>Bacillota</taxon>
        <taxon>Bacilli</taxon>
        <taxon>Bacillales</taxon>
        <taxon>Bacillaceae</taxon>
        <taxon>Metabacillus</taxon>
    </lineage>
</organism>
<accession>A0ABU6P2I7</accession>
<evidence type="ECO:0000313" key="2">
    <source>
        <dbReference type="EMBL" id="MED4403243.1"/>
    </source>
</evidence>
<dbReference type="PANTHER" id="PTHR13355:SF11">
    <property type="entry name" value="GLUCOSAMINE 6-PHOSPHATE N-ACETYLTRANSFERASE"/>
    <property type="match status" value="1"/>
</dbReference>
<dbReference type="InterPro" id="IPR016181">
    <property type="entry name" value="Acyl_CoA_acyltransferase"/>
</dbReference>
<reference evidence="2 3" key="1">
    <citation type="submission" date="2023-03" db="EMBL/GenBank/DDBJ databases">
        <title>Bacillus Genome Sequencing.</title>
        <authorList>
            <person name="Dunlap C."/>
        </authorList>
    </citation>
    <scope>NUCLEOTIDE SEQUENCE [LARGE SCALE GENOMIC DNA]</scope>
    <source>
        <strain evidence="2 3">NRS-1717</strain>
    </source>
</reference>
<keyword evidence="2" id="KW-0012">Acyltransferase</keyword>
<evidence type="ECO:0000259" key="1">
    <source>
        <dbReference type="PROSITE" id="PS51186"/>
    </source>
</evidence>
<dbReference type="PROSITE" id="PS51186">
    <property type="entry name" value="GNAT"/>
    <property type="match status" value="1"/>
</dbReference>
<gene>
    <name evidence="2" type="ORF">P9271_18190</name>
</gene>
<dbReference type="RefSeq" id="WP_066235379.1">
    <property type="nucleotide sequence ID" value="NZ_JARTFQ010000004.1"/>
</dbReference>
<dbReference type="Gene3D" id="3.40.630.30">
    <property type="match status" value="1"/>
</dbReference>
<dbReference type="InterPro" id="IPR039143">
    <property type="entry name" value="GNPNAT1-like"/>
</dbReference>
<protein>
    <submittedName>
        <fullName evidence="2">GNAT family N-acetyltransferase</fullName>
        <ecNumber evidence="2">2.3.1.-</ecNumber>
    </submittedName>
</protein>
<dbReference type="InterPro" id="IPR000182">
    <property type="entry name" value="GNAT_dom"/>
</dbReference>
<proteinExistence type="predicted"/>
<dbReference type="GO" id="GO:0016746">
    <property type="term" value="F:acyltransferase activity"/>
    <property type="evidence" value="ECO:0007669"/>
    <property type="project" value="UniProtKB-KW"/>
</dbReference>
<keyword evidence="3" id="KW-1185">Reference proteome</keyword>
<dbReference type="Proteomes" id="UP001342826">
    <property type="component" value="Unassembled WGS sequence"/>
</dbReference>
<dbReference type="EMBL" id="JARTFS010000013">
    <property type="protein sequence ID" value="MED4403243.1"/>
    <property type="molecule type" value="Genomic_DNA"/>
</dbReference>
<dbReference type="SUPFAM" id="SSF55729">
    <property type="entry name" value="Acyl-CoA N-acyltransferases (Nat)"/>
    <property type="match status" value="1"/>
</dbReference>
<dbReference type="EC" id="2.3.1.-" evidence="2"/>
<name>A0ABU6P2I7_9BACI</name>
<dbReference type="PANTHER" id="PTHR13355">
    <property type="entry name" value="GLUCOSAMINE 6-PHOSPHATE N-ACETYLTRANSFERASE"/>
    <property type="match status" value="1"/>
</dbReference>
<sequence length="140" mass="16159">MEIKIVTTDKQLEDAFNIRKIVFVEEQKVPVEEEIDQFENEADHLVLYDGEKPVGAARFRIVDEYGKLERICILKDYRNKGAGSLIMEYLEKLASQKGLNKLKLNAQTKAIPFYERFGYKTVSKLFMDAGIPHVTMTKII</sequence>
<dbReference type="GeneID" id="301143161"/>